<dbReference type="EMBL" id="LCOY01000048">
    <property type="protein sequence ID" value="KKU86794.1"/>
    <property type="molecule type" value="Genomic_DNA"/>
</dbReference>
<feature type="compositionally biased region" description="Polar residues" evidence="1">
    <location>
        <begin position="35"/>
        <end position="54"/>
    </location>
</feature>
<name>A0A0G1TYF8_9BACT</name>
<comment type="caution">
    <text evidence="3">The sequence shown here is derived from an EMBL/GenBank/DDBJ whole genome shotgun (WGS) entry which is preliminary data.</text>
</comment>
<dbReference type="Proteomes" id="UP000034739">
    <property type="component" value="Unassembled WGS sequence"/>
</dbReference>
<protein>
    <recommendedName>
        <fullName evidence="2">LytR/CpsA/Psr regulator C-terminal domain-containing protein</fullName>
    </recommendedName>
</protein>
<organism evidence="3 4">
    <name type="scientific">Candidatus Gottesmanbacteria bacterium GW2011_GWA2_47_9</name>
    <dbReference type="NCBI Taxonomy" id="1618445"/>
    <lineage>
        <taxon>Bacteria</taxon>
        <taxon>Candidatus Gottesmaniibacteriota</taxon>
    </lineage>
</organism>
<evidence type="ECO:0000256" key="1">
    <source>
        <dbReference type="SAM" id="MobiDB-lite"/>
    </source>
</evidence>
<accession>A0A0G1TYF8</accession>
<dbReference type="InterPro" id="IPR027381">
    <property type="entry name" value="LytR/CpsA/Psr_C"/>
</dbReference>
<evidence type="ECO:0000259" key="2">
    <source>
        <dbReference type="Pfam" id="PF13399"/>
    </source>
</evidence>
<sequence length="154" mass="16135">FFSGSVNGDQLLLYPKNLKAIIYSPSRHMIVNVGPIQNTPDGGQVPSAPSQTKVEQPKKETTLSVEVRNGTGKPGLAAVVAERIVADSRYTVVAVSDAKSNDYSKTILYVKDGDSEKIALANALAPLIGASVVSEMPKGEKIIAADSLVIVGGN</sequence>
<gene>
    <name evidence="3" type="ORF">UY16_C0048G0009</name>
</gene>
<dbReference type="Gene3D" id="3.30.70.2390">
    <property type="match status" value="1"/>
</dbReference>
<reference evidence="3 4" key="1">
    <citation type="journal article" date="2015" name="Nature">
        <title>rRNA introns, odd ribosomes, and small enigmatic genomes across a large radiation of phyla.</title>
        <authorList>
            <person name="Brown C.T."/>
            <person name="Hug L.A."/>
            <person name="Thomas B.C."/>
            <person name="Sharon I."/>
            <person name="Castelle C.J."/>
            <person name="Singh A."/>
            <person name="Wilkins M.J."/>
            <person name="Williams K.H."/>
            <person name="Banfield J.F."/>
        </authorList>
    </citation>
    <scope>NUCLEOTIDE SEQUENCE [LARGE SCALE GENOMIC DNA]</scope>
</reference>
<feature type="non-terminal residue" evidence="3">
    <location>
        <position position="1"/>
    </location>
</feature>
<dbReference type="AlphaFoldDB" id="A0A0G1TYF8"/>
<feature type="region of interest" description="Disordered" evidence="1">
    <location>
        <begin position="35"/>
        <end position="62"/>
    </location>
</feature>
<evidence type="ECO:0000313" key="4">
    <source>
        <dbReference type="Proteomes" id="UP000034739"/>
    </source>
</evidence>
<feature type="domain" description="LytR/CpsA/Psr regulator C-terminal" evidence="2">
    <location>
        <begin position="63"/>
        <end position="134"/>
    </location>
</feature>
<dbReference type="Pfam" id="PF13399">
    <property type="entry name" value="LytR_C"/>
    <property type="match status" value="1"/>
</dbReference>
<proteinExistence type="predicted"/>
<evidence type="ECO:0000313" key="3">
    <source>
        <dbReference type="EMBL" id="KKU86794.1"/>
    </source>
</evidence>